<accession>A0AAV1VUN8</accession>
<dbReference type="InterPro" id="IPR016140">
    <property type="entry name" value="Bifunc_inhib/LTP/seed_store"/>
</dbReference>
<keyword evidence="14" id="KW-1185">Reference proteome</keyword>
<evidence type="ECO:0000256" key="2">
    <source>
        <dbReference type="ARBA" id="ARBA00009748"/>
    </source>
</evidence>
<feature type="compositionally biased region" description="Low complexity" evidence="9">
    <location>
        <begin position="145"/>
        <end position="169"/>
    </location>
</feature>
<keyword evidence="6" id="KW-1015">Disulfide bond</keyword>
<keyword evidence="4" id="KW-0336">GPI-anchor</keyword>
<evidence type="ECO:0000256" key="7">
    <source>
        <dbReference type="ARBA" id="ARBA00023180"/>
    </source>
</evidence>
<evidence type="ECO:0000256" key="9">
    <source>
        <dbReference type="SAM" id="MobiDB-lite"/>
    </source>
</evidence>
<evidence type="ECO:0000259" key="12">
    <source>
        <dbReference type="SMART" id="SM00499"/>
    </source>
</evidence>
<keyword evidence="7" id="KW-0325">Glycoprotein</keyword>
<dbReference type="Proteomes" id="UP001497480">
    <property type="component" value="Unassembled WGS sequence"/>
</dbReference>
<reference evidence="13 14" key="1">
    <citation type="submission" date="2024-03" db="EMBL/GenBank/DDBJ databases">
        <authorList>
            <person name="Martinez-Hernandez J."/>
        </authorList>
    </citation>
    <scope>NUCLEOTIDE SEQUENCE [LARGE SCALE GENOMIC DNA]</scope>
</reference>
<feature type="chain" id="PRO_5043976622" description="Bifunctional inhibitor/plant lipid transfer protein/seed storage helical domain-containing protein" evidence="11">
    <location>
        <begin position="19"/>
        <end position="218"/>
    </location>
</feature>
<evidence type="ECO:0000256" key="10">
    <source>
        <dbReference type="SAM" id="Phobius"/>
    </source>
</evidence>
<feature type="domain" description="Bifunctional inhibitor/plant lipid transfer protein/seed storage helical" evidence="12">
    <location>
        <begin position="30"/>
        <end position="110"/>
    </location>
</feature>
<feature type="compositionally biased region" description="Low complexity" evidence="9">
    <location>
        <begin position="122"/>
        <end position="138"/>
    </location>
</feature>
<dbReference type="GO" id="GO:0005886">
    <property type="term" value="C:plasma membrane"/>
    <property type="evidence" value="ECO:0007669"/>
    <property type="project" value="UniProtKB-SubCell"/>
</dbReference>
<dbReference type="Gene3D" id="1.10.110.10">
    <property type="entry name" value="Plant lipid-transfer and hydrophobic proteins"/>
    <property type="match status" value="1"/>
</dbReference>
<dbReference type="InterPro" id="IPR036312">
    <property type="entry name" value="Bifun_inhib/LTP/seed_sf"/>
</dbReference>
<name>A0AAV1VUN8_LUPLU</name>
<protein>
    <recommendedName>
        <fullName evidence="12">Bifunctional inhibitor/plant lipid transfer protein/seed storage helical domain-containing protein</fullName>
    </recommendedName>
</protein>
<gene>
    <name evidence="13" type="ORF">LLUT_LOCUS1805</name>
</gene>
<keyword evidence="5 11" id="KW-0732">Signal</keyword>
<feature type="compositionally biased region" description="Polar residues" evidence="9">
    <location>
        <begin position="170"/>
        <end position="179"/>
    </location>
</feature>
<dbReference type="SMART" id="SM00499">
    <property type="entry name" value="AAI"/>
    <property type="match status" value="1"/>
</dbReference>
<organism evidence="13 14">
    <name type="scientific">Lupinus luteus</name>
    <name type="common">European yellow lupine</name>
    <dbReference type="NCBI Taxonomy" id="3873"/>
    <lineage>
        <taxon>Eukaryota</taxon>
        <taxon>Viridiplantae</taxon>
        <taxon>Streptophyta</taxon>
        <taxon>Embryophyta</taxon>
        <taxon>Tracheophyta</taxon>
        <taxon>Spermatophyta</taxon>
        <taxon>Magnoliopsida</taxon>
        <taxon>eudicotyledons</taxon>
        <taxon>Gunneridae</taxon>
        <taxon>Pentapetalae</taxon>
        <taxon>rosids</taxon>
        <taxon>fabids</taxon>
        <taxon>Fabales</taxon>
        <taxon>Fabaceae</taxon>
        <taxon>Papilionoideae</taxon>
        <taxon>50 kb inversion clade</taxon>
        <taxon>genistoids sensu lato</taxon>
        <taxon>core genistoids</taxon>
        <taxon>Genisteae</taxon>
        <taxon>Lupinus</taxon>
    </lineage>
</organism>
<feature type="region of interest" description="Disordered" evidence="9">
    <location>
        <begin position="121"/>
        <end position="184"/>
    </location>
</feature>
<keyword evidence="8" id="KW-0449">Lipoprotein</keyword>
<keyword evidence="10" id="KW-0812">Transmembrane</keyword>
<evidence type="ECO:0000256" key="4">
    <source>
        <dbReference type="ARBA" id="ARBA00022622"/>
    </source>
</evidence>
<evidence type="ECO:0000256" key="3">
    <source>
        <dbReference type="ARBA" id="ARBA00022475"/>
    </source>
</evidence>
<sequence>MTSFVGVVVLAMVVVVGGAASYAQQISTPCNTGMLNRLFTPCVNFITSSSGNGTSPTTECCSALNSLTSVGVDCLCLLVTASVPFKIPINRTIAISLPRACNIPGVPLQCKASGSPLPAPGPVSVGASPSPSPSSAAPIGFTPTASPQAAASSSSSPSSSVFPSQNSPSLAPNSDNKTPLLTPPLDSGIPSSAMSSYNFSSSLLLFIITFGFSVLQCY</sequence>
<keyword evidence="3" id="KW-1003">Cell membrane</keyword>
<evidence type="ECO:0000256" key="5">
    <source>
        <dbReference type="ARBA" id="ARBA00022729"/>
    </source>
</evidence>
<evidence type="ECO:0000313" key="14">
    <source>
        <dbReference type="Proteomes" id="UP001497480"/>
    </source>
</evidence>
<feature type="transmembrane region" description="Helical" evidence="10">
    <location>
        <begin position="197"/>
        <end position="215"/>
    </location>
</feature>
<keyword evidence="10" id="KW-1133">Transmembrane helix</keyword>
<dbReference type="EMBL" id="CAXHTB010000001">
    <property type="protein sequence ID" value="CAL0300745.1"/>
    <property type="molecule type" value="Genomic_DNA"/>
</dbReference>
<dbReference type="AlphaFoldDB" id="A0AAV1VUN8"/>
<dbReference type="InterPro" id="IPR043325">
    <property type="entry name" value="LTSS"/>
</dbReference>
<evidence type="ECO:0000256" key="11">
    <source>
        <dbReference type="SAM" id="SignalP"/>
    </source>
</evidence>
<evidence type="ECO:0000313" key="13">
    <source>
        <dbReference type="EMBL" id="CAL0300745.1"/>
    </source>
</evidence>
<evidence type="ECO:0000256" key="8">
    <source>
        <dbReference type="ARBA" id="ARBA00023288"/>
    </source>
</evidence>
<comment type="subcellular location">
    <subcellularLocation>
        <location evidence="1">Cell membrane</location>
        <topology evidence="1">Lipid-anchor</topology>
        <topology evidence="1">GPI-anchor</topology>
    </subcellularLocation>
</comment>
<comment type="similarity">
    <text evidence="2">Belongs to the plant LTP family.</text>
</comment>
<dbReference type="CDD" id="cd00010">
    <property type="entry name" value="AAI_LTSS"/>
    <property type="match status" value="1"/>
</dbReference>
<evidence type="ECO:0000256" key="1">
    <source>
        <dbReference type="ARBA" id="ARBA00004609"/>
    </source>
</evidence>
<dbReference type="GO" id="GO:0098552">
    <property type="term" value="C:side of membrane"/>
    <property type="evidence" value="ECO:0007669"/>
    <property type="project" value="UniProtKB-KW"/>
</dbReference>
<dbReference type="PANTHER" id="PTHR33044">
    <property type="entry name" value="BIFUNCTIONAL INHIBITOR/LIPID-TRANSFER PROTEIN/SEED STORAGE 2S ALBUMIN SUPERFAMILY PROTEIN-RELATED"/>
    <property type="match status" value="1"/>
</dbReference>
<keyword evidence="10" id="KW-0472">Membrane</keyword>
<proteinExistence type="inferred from homology"/>
<feature type="signal peptide" evidence="11">
    <location>
        <begin position="1"/>
        <end position="18"/>
    </location>
</feature>
<dbReference type="Pfam" id="PF14368">
    <property type="entry name" value="LTP_2"/>
    <property type="match status" value="1"/>
</dbReference>
<evidence type="ECO:0000256" key="6">
    <source>
        <dbReference type="ARBA" id="ARBA00023157"/>
    </source>
</evidence>
<comment type="caution">
    <text evidence="13">The sequence shown here is derived from an EMBL/GenBank/DDBJ whole genome shotgun (WGS) entry which is preliminary data.</text>
</comment>
<dbReference type="SUPFAM" id="SSF47699">
    <property type="entry name" value="Bifunctional inhibitor/lipid-transfer protein/seed storage 2S albumin"/>
    <property type="match status" value="1"/>
</dbReference>